<dbReference type="SUPFAM" id="SSF48350">
    <property type="entry name" value="GTPase activation domain, GAP"/>
    <property type="match status" value="1"/>
</dbReference>
<comment type="caution">
    <text evidence="3">The sequence shown here is derived from an EMBL/GenBank/DDBJ whole genome shotgun (WGS) entry which is preliminary data.</text>
</comment>
<evidence type="ECO:0008006" key="5">
    <source>
        <dbReference type="Google" id="ProtNLM"/>
    </source>
</evidence>
<keyword evidence="2" id="KW-0472">Membrane</keyword>
<dbReference type="PANTHER" id="PTHR23177">
    <property type="entry name" value="MKIAA1688 PROTEIN"/>
    <property type="match status" value="1"/>
</dbReference>
<accession>A0A9Q0KIU0</accession>
<dbReference type="EMBL" id="JAMYWD010000005">
    <property type="protein sequence ID" value="KAJ4971056.1"/>
    <property type="molecule type" value="Genomic_DNA"/>
</dbReference>
<keyword evidence="4" id="KW-1185">Reference proteome</keyword>
<dbReference type="Pfam" id="PF03492">
    <property type="entry name" value="Methyltransf_7"/>
    <property type="match status" value="1"/>
</dbReference>
<dbReference type="GO" id="GO:0005096">
    <property type="term" value="F:GTPase activator activity"/>
    <property type="evidence" value="ECO:0007669"/>
    <property type="project" value="UniProtKB-KW"/>
</dbReference>
<dbReference type="Gene3D" id="3.40.50.150">
    <property type="entry name" value="Vaccinia Virus protein VP39"/>
    <property type="match status" value="1"/>
</dbReference>
<reference evidence="3" key="1">
    <citation type="journal article" date="2023" name="Plant J.">
        <title>The genome of the king protea, Protea cynaroides.</title>
        <authorList>
            <person name="Chang J."/>
            <person name="Duong T.A."/>
            <person name="Schoeman C."/>
            <person name="Ma X."/>
            <person name="Roodt D."/>
            <person name="Barker N."/>
            <person name="Li Z."/>
            <person name="Van de Peer Y."/>
            <person name="Mizrachi E."/>
        </authorList>
    </citation>
    <scope>NUCLEOTIDE SEQUENCE</scope>
    <source>
        <tissue evidence="3">Young leaves</tissue>
    </source>
</reference>
<evidence type="ECO:0000313" key="3">
    <source>
        <dbReference type="EMBL" id="KAJ4971056.1"/>
    </source>
</evidence>
<dbReference type="InterPro" id="IPR044785">
    <property type="entry name" value="RopGAP1-5"/>
</dbReference>
<dbReference type="Proteomes" id="UP001141806">
    <property type="component" value="Unassembled WGS sequence"/>
</dbReference>
<dbReference type="InterPro" id="IPR008936">
    <property type="entry name" value="Rho_GTPase_activation_prot"/>
</dbReference>
<keyword evidence="1" id="KW-0343">GTPase activation</keyword>
<feature type="transmembrane region" description="Helical" evidence="2">
    <location>
        <begin position="287"/>
        <end position="310"/>
    </location>
</feature>
<dbReference type="OrthoDB" id="185175at2759"/>
<keyword evidence="2" id="KW-1133">Transmembrane helix</keyword>
<dbReference type="Gene3D" id="3.80.10.10">
    <property type="entry name" value="Ribonuclease Inhibitor"/>
    <property type="match status" value="1"/>
</dbReference>
<dbReference type="Gene3D" id="1.10.555.10">
    <property type="entry name" value="Rho GTPase activation protein"/>
    <property type="match status" value="1"/>
</dbReference>
<dbReference type="PANTHER" id="PTHR23177:SF64">
    <property type="entry name" value="RHO GTPASE-ACTIVATING PROTEIN 1"/>
    <property type="match status" value="1"/>
</dbReference>
<gene>
    <name evidence="3" type="ORF">NE237_004155</name>
</gene>
<evidence type="ECO:0000256" key="2">
    <source>
        <dbReference type="SAM" id="Phobius"/>
    </source>
</evidence>
<dbReference type="InterPro" id="IPR005299">
    <property type="entry name" value="MeTrfase_7"/>
</dbReference>
<dbReference type="SUPFAM" id="SSF52058">
    <property type="entry name" value="L domain-like"/>
    <property type="match status" value="1"/>
</dbReference>
<dbReference type="AlphaFoldDB" id="A0A9Q0KIU0"/>
<proteinExistence type="predicted"/>
<organism evidence="3 4">
    <name type="scientific">Protea cynaroides</name>
    <dbReference type="NCBI Taxonomy" id="273540"/>
    <lineage>
        <taxon>Eukaryota</taxon>
        <taxon>Viridiplantae</taxon>
        <taxon>Streptophyta</taxon>
        <taxon>Embryophyta</taxon>
        <taxon>Tracheophyta</taxon>
        <taxon>Spermatophyta</taxon>
        <taxon>Magnoliopsida</taxon>
        <taxon>Proteales</taxon>
        <taxon>Proteaceae</taxon>
        <taxon>Protea</taxon>
    </lineage>
</organism>
<dbReference type="SUPFAM" id="SSF53335">
    <property type="entry name" value="S-adenosyl-L-methionine-dependent methyltransferases"/>
    <property type="match status" value="1"/>
</dbReference>
<dbReference type="InterPro" id="IPR032675">
    <property type="entry name" value="LRR_dom_sf"/>
</dbReference>
<name>A0A9Q0KIU0_9MAGN</name>
<evidence type="ECO:0000313" key="4">
    <source>
        <dbReference type="Proteomes" id="UP001141806"/>
    </source>
</evidence>
<keyword evidence="2" id="KW-0812">Transmembrane</keyword>
<evidence type="ECO:0000256" key="1">
    <source>
        <dbReference type="ARBA" id="ARBA00022468"/>
    </source>
</evidence>
<sequence>MDLFPQGQTIFGVPTEFMQMCIYSKGNSRPTVLRRDWAINLMADIVQELHLNRMNAQNVAMVFAPNMTQMTDPSIALMSAVQVMNLLNTLIVKTLKERRDSVVETNSASHLEPYDENSHSPSQFYVKESEGAKKKTMNNARLLPDLVLGSFHKHLFPTRYIDVFYSVFSLHWLTWVTEIVMGKISAAYNQGEVRLLLDLVRNTESIDPRSFLLSRSNAGVFQHSSLFGFILSPEVFDRDLSSNSLRRSVPSTIGHLGRLKLLDLSINLFSCETPNIGLLNNFGNRSFIVSIMGFLVLIVVLIFLWIYLLSKKERATKKYREVKKQVYQDSTTKIVTFHSNPIICESLIHETQEFYCSFGNYSTLVNDGLDVLKESWNAMLFAYIWVGKLETQSPGQSSWSFHQPFDGPPISIYDESAILEQLSYQGKNQHRRCLHFQYLLKLQRNEKLLQSDRLENILNRS</sequence>
<dbReference type="GO" id="GO:0008168">
    <property type="term" value="F:methyltransferase activity"/>
    <property type="evidence" value="ECO:0007669"/>
    <property type="project" value="InterPro"/>
</dbReference>
<protein>
    <recommendedName>
        <fullName evidence="5">Rho-GAP domain-containing protein</fullName>
    </recommendedName>
</protein>
<dbReference type="InterPro" id="IPR029063">
    <property type="entry name" value="SAM-dependent_MTases_sf"/>
</dbReference>